<dbReference type="GO" id="GO:0004806">
    <property type="term" value="F:triacylglycerol lipase activity"/>
    <property type="evidence" value="ECO:0007669"/>
    <property type="project" value="TreeGrafter"/>
</dbReference>
<evidence type="ECO:0000256" key="3">
    <source>
        <dbReference type="SAM" id="SignalP"/>
    </source>
</evidence>
<dbReference type="OrthoDB" id="5503950at2"/>
<keyword evidence="2" id="KW-1015">Disulfide bond</keyword>
<evidence type="ECO:0000256" key="2">
    <source>
        <dbReference type="PIRSR" id="PIRSR637460-2"/>
    </source>
</evidence>
<dbReference type="InterPro" id="IPR006311">
    <property type="entry name" value="TAT_signal"/>
</dbReference>
<feature type="active site" description="Nucleophile" evidence="1">
    <location>
        <position position="54"/>
    </location>
</feature>
<dbReference type="AlphaFoldDB" id="A0A3A3ZZK0"/>
<dbReference type="RefSeq" id="WP_119931926.1">
    <property type="nucleotide sequence ID" value="NZ_QZEY01000037.1"/>
</dbReference>
<evidence type="ECO:0000256" key="1">
    <source>
        <dbReference type="PIRSR" id="PIRSR637460-1"/>
    </source>
</evidence>
<feature type="disulfide bond" evidence="2">
    <location>
        <begin position="69"/>
        <end position="94"/>
    </location>
</feature>
<keyword evidence="5" id="KW-0378">Hydrolase</keyword>
<feature type="disulfide bond" evidence="2">
    <location>
        <begin position="209"/>
        <end position="258"/>
    </location>
</feature>
<organism evidence="5 6">
    <name type="scientific">Bailinhaonella thermotolerans</name>
    <dbReference type="NCBI Taxonomy" id="1070861"/>
    <lineage>
        <taxon>Bacteria</taxon>
        <taxon>Bacillati</taxon>
        <taxon>Actinomycetota</taxon>
        <taxon>Actinomycetes</taxon>
        <taxon>Streptosporangiales</taxon>
        <taxon>Streptosporangiaceae</taxon>
        <taxon>Bailinhaonella</taxon>
    </lineage>
</organism>
<dbReference type="Proteomes" id="UP000265768">
    <property type="component" value="Unassembled WGS sequence"/>
</dbReference>
<dbReference type="Pfam" id="PF13472">
    <property type="entry name" value="Lipase_GDSL_2"/>
    <property type="match status" value="1"/>
</dbReference>
<dbReference type="SUPFAM" id="SSF52266">
    <property type="entry name" value="SGNH hydrolase"/>
    <property type="match status" value="1"/>
</dbReference>
<feature type="signal peptide" evidence="3">
    <location>
        <begin position="1"/>
        <end position="34"/>
    </location>
</feature>
<dbReference type="InterPro" id="IPR037460">
    <property type="entry name" value="SEST-like"/>
</dbReference>
<keyword evidence="6" id="KW-1185">Reference proteome</keyword>
<accession>A0A3A3ZZK0</accession>
<sequence>MPADSPSPARRAPRPLRRLLSAIAAAAVAGTALAAGAPAAHAASPGPYVALGDSYTAGTGIPVETDANCGRSDRNYPTLTAAALAPASFTDASCSGATTAHMTTSQGTAPPQFDALTPDTRLVTVGIGGNDIDFVGIIGRCVILGKVNPFGAPCKASYTWSGTDQLAQRIDGVAPRIDAVLQGIRDRAPDARILLVGYPVILPDDGTNCHSIVPIAKGDAPWLRDTEKRLNAMLAARAAAHGAVFVDTYTGSVGHDLCKPRGTRWVEPMNDIDSAGFHPNAAGHEAMARAVTAAAAQP</sequence>
<dbReference type="PROSITE" id="PS51318">
    <property type="entry name" value="TAT"/>
    <property type="match status" value="1"/>
</dbReference>
<protein>
    <submittedName>
        <fullName evidence="5">SGNH/GDSL hydrolase family protein</fullName>
    </submittedName>
</protein>
<name>A0A3A3ZZK0_9ACTN</name>
<dbReference type="PANTHER" id="PTHR37981">
    <property type="entry name" value="LIPASE 2"/>
    <property type="match status" value="1"/>
</dbReference>
<feature type="active site" evidence="1">
    <location>
        <position position="278"/>
    </location>
</feature>
<dbReference type="InterPro" id="IPR013830">
    <property type="entry name" value="SGNH_hydro"/>
</dbReference>
<gene>
    <name evidence="5" type="ORF">D5H75_40360</name>
</gene>
<feature type="chain" id="PRO_5017241538" evidence="3">
    <location>
        <begin position="35"/>
        <end position="298"/>
    </location>
</feature>
<feature type="disulfide bond" evidence="2">
    <location>
        <begin position="141"/>
        <end position="154"/>
    </location>
</feature>
<evidence type="ECO:0000313" key="6">
    <source>
        <dbReference type="Proteomes" id="UP000265768"/>
    </source>
</evidence>
<comment type="caution">
    <text evidence="5">The sequence shown here is derived from an EMBL/GenBank/DDBJ whole genome shotgun (WGS) entry which is preliminary data.</text>
</comment>
<feature type="domain" description="SGNH hydrolase-type esterase" evidence="4">
    <location>
        <begin position="50"/>
        <end position="286"/>
    </location>
</feature>
<evidence type="ECO:0000259" key="4">
    <source>
        <dbReference type="Pfam" id="PF13472"/>
    </source>
</evidence>
<proteinExistence type="predicted"/>
<keyword evidence="3" id="KW-0732">Signal</keyword>
<dbReference type="CDD" id="cd01823">
    <property type="entry name" value="SEST_like"/>
    <property type="match status" value="1"/>
</dbReference>
<dbReference type="Gene3D" id="3.40.50.1110">
    <property type="entry name" value="SGNH hydrolase"/>
    <property type="match status" value="1"/>
</dbReference>
<dbReference type="GO" id="GO:0019433">
    <property type="term" value="P:triglyceride catabolic process"/>
    <property type="evidence" value="ECO:0007669"/>
    <property type="project" value="TreeGrafter"/>
</dbReference>
<evidence type="ECO:0000313" key="5">
    <source>
        <dbReference type="EMBL" id="RJL19510.1"/>
    </source>
</evidence>
<dbReference type="InterPro" id="IPR036514">
    <property type="entry name" value="SGNH_hydro_sf"/>
</dbReference>
<dbReference type="PANTHER" id="PTHR37981:SF1">
    <property type="entry name" value="SGNH HYDROLASE-TYPE ESTERASE DOMAIN-CONTAINING PROTEIN"/>
    <property type="match status" value="1"/>
</dbReference>
<reference evidence="5 6" key="1">
    <citation type="submission" date="2018-09" db="EMBL/GenBank/DDBJ databases">
        <title>YIM 75507 draft genome.</title>
        <authorList>
            <person name="Tang S."/>
            <person name="Feng Y."/>
        </authorList>
    </citation>
    <scope>NUCLEOTIDE SEQUENCE [LARGE SCALE GENOMIC DNA]</scope>
    <source>
        <strain evidence="5 6">YIM 75507</strain>
    </source>
</reference>
<dbReference type="EMBL" id="QZEY01000037">
    <property type="protein sequence ID" value="RJL19510.1"/>
    <property type="molecule type" value="Genomic_DNA"/>
</dbReference>